<protein>
    <submittedName>
        <fullName evidence="2">Uncharacterized protein</fullName>
    </submittedName>
</protein>
<keyword evidence="1" id="KW-0472">Membrane</keyword>
<keyword evidence="3" id="KW-1185">Reference proteome</keyword>
<dbReference type="KEGG" id="kvl:KVU_1170"/>
<accession>F9Y6Z2</accession>
<dbReference type="HOGENOM" id="CLU_208527_1_0_5"/>
<evidence type="ECO:0000313" key="2">
    <source>
        <dbReference type="EMBL" id="AEM41009.1"/>
    </source>
</evidence>
<dbReference type="EMBL" id="CP002018">
    <property type="protein sequence ID" value="AEM41009.1"/>
    <property type="molecule type" value="Genomic_DNA"/>
</dbReference>
<dbReference type="Proteomes" id="UP000000692">
    <property type="component" value="Chromosome"/>
</dbReference>
<keyword evidence="1" id="KW-0812">Transmembrane</keyword>
<evidence type="ECO:0000256" key="1">
    <source>
        <dbReference type="SAM" id="Phobius"/>
    </source>
</evidence>
<feature type="transmembrane region" description="Helical" evidence="1">
    <location>
        <begin position="21"/>
        <end position="43"/>
    </location>
</feature>
<sequence>MNPIHWLMRMKRWQQNPPSAKQVRFVGIVVAICFAIALVSWYFGADFRPQSMRLPPIR</sequence>
<proteinExistence type="predicted"/>
<keyword evidence="1" id="KW-1133">Transmembrane helix</keyword>
<name>F9Y6Z2_KETVW</name>
<gene>
    <name evidence="2" type="ordered locus">KVU_1170</name>
</gene>
<organism evidence="2 3">
    <name type="scientific">Ketogulonicigenium vulgare (strain WSH-001)</name>
    <dbReference type="NCBI Taxonomy" id="759362"/>
    <lineage>
        <taxon>Bacteria</taxon>
        <taxon>Pseudomonadati</taxon>
        <taxon>Pseudomonadota</taxon>
        <taxon>Alphaproteobacteria</taxon>
        <taxon>Rhodobacterales</taxon>
        <taxon>Roseobacteraceae</taxon>
        <taxon>Ketogulonicigenium</taxon>
    </lineage>
</organism>
<reference evidence="2 3" key="1">
    <citation type="journal article" date="2011" name="J. Bacteriol.">
        <title>Complete genome sequence of the industrial strain Ketogulonicigenium vulgare WSH-001.</title>
        <authorList>
            <person name="Liu L."/>
            <person name="Li Y."/>
            <person name="Zhang J."/>
            <person name="Zhou Z."/>
            <person name="Liu J."/>
            <person name="Li X."/>
            <person name="Zhou J."/>
            <person name="Du G."/>
            <person name="Wang L."/>
            <person name="Chen J."/>
        </authorList>
    </citation>
    <scope>NUCLEOTIDE SEQUENCE [LARGE SCALE GENOMIC DNA]</scope>
    <source>
        <strain evidence="2 3">WSH-001</strain>
    </source>
</reference>
<dbReference type="OrthoDB" id="7283678at2"/>
<dbReference type="RefSeq" id="WP_013384475.1">
    <property type="nucleotide sequence ID" value="NC_017384.1"/>
</dbReference>
<evidence type="ECO:0000313" key="3">
    <source>
        <dbReference type="Proteomes" id="UP000000692"/>
    </source>
</evidence>
<dbReference type="AlphaFoldDB" id="F9Y6Z2"/>